<evidence type="ECO:0000256" key="6">
    <source>
        <dbReference type="SAM" id="MobiDB-lite"/>
    </source>
</evidence>
<feature type="domain" description="Thioredoxin" evidence="7">
    <location>
        <begin position="40"/>
        <end position="249"/>
    </location>
</feature>
<accession>A0A8J3R3M0</accession>
<evidence type="ECO:0000313" key="8">
    <source>
        <dbReference type="EMBL" id="GIH68591.1"/>
    </source>
</evidence>
<dbReference type="InterPro" id="IPR036249">
    <property type="entry name" value="Thioredoxin-like_sf"/>
</dbReference>
<keyword evidence="2" id="KW-0732">Signal</keyword>
<dbReference type="Pfam" id="PF13462">
    <property type="entry name" value="Thioredoxin_4"/>
    <property type="match status" value="1"/>
</dbReference>
<dbReference type="PROSITE" id="PS51352">
    <property type="entry name" value="THIOREDOXIN_2"/>
    <property type="match status" value="1"/>
</dbReference>
<evidence type="ECO:0000256" key="5">
    <source>
        <dbReference type="ARBA" id="ARBA00023284"/>
    </source>
</evidence>
<evidence type="ECO:0000256" key="2">
    <source>
        <dbReference type="ARBA" id="ARBA00022729"/>
    </source>
</evidence>
<keyword evidence="4" id="KW-1015">Disulfide bond</keyword>
<protein>
    <recommendedName>
        <fullName evidence="7">Thioredoxin domain-containing protein</fullName>
    </recommendedName>
</protein>
<evidence type="ECO:0000313" key="9">
    <source>
        <dbReference type="Proteomes" id="UP000610966"/>
    </source>
</evidence>
<dbReference type="InterPro" id="IPR012336">
    <property type="entry name" value="Thioredoxin-like_fold"/>
</dbReference>
<sequence>MSSTTSGRGRTRGTVVAAAVLVAVVILGLASLTATPGGSPSAPVATPSASASSANGSAGTQMPPELERALLALARRVVDDGSAMGRVDAPVVLIEYADFQCPYCGKFARDTKPQLMKYVEDGTLRIEWRNFPIFGEESTAAARAGYAAAQQGRFWEFYNVAFSKERTRNSGAFAPDKLEKMAREAGVPDLDRFRADMKSKAAQDSIDRDSEEGYGIGVTSTPTFLVNTQPILGAQPFEAFEAAIEKARLTAGKPRVTSSPEVTGK</sequence>
<dbReference type="Proteomes" id="UP000610966">
    <property type="component" value="Unassembled WGS sequence"/>
</dbReference>
<dbReference type="Gene3D" id="3.40.30.10">
    <property type="entry name" value="Glutaredoxin"/>
    <property type="match status" value="1"/>
</dbReference>
<dbReference type="PANTHER" id="PTHR13887:SF14">
    <property type="entry name" value="DISULFIDE BOND FORMATION PROTEIN D"/>
    <property type="match status" value="1"/>
</dbReference>
<gene>
    <name evidence="8" type="ORF">Mth01_08440</name>
</gene>
<dbReference type="SUPFAM" id="SSF52833">
    <property type="entry name" value="Thioredoxin-like"/>
    <property type="match status" value="1"/>
</dbReference>
<feature type="region of interest" description="Disordered" evidence="6">
    <location>
        <begin position="35"/>
        <end position="61"/>
    </location>
</feature>
<evidence type="ECO:0000256" key="4">
    <source>
        <dbReference type="ARBA" id="ARBA00023157"/>
    </source>
</evidence>
<dbReference type="GO" id="GO:0016491">
    <property type="term" value="F:oxidoreductase activity"/>
    <property type="evidence" value="ECO:0007669"/>
    <property type="project" value="UniProtKB-KW"/>
</dbReference>
<proteinExistence type="inferred from homology"/>
<feature type="compositionally biased region" description="Low complexity" evidence="6">
    <location>
        <begin position="35"/>
        <end position="59"/>
    </location>
</feature>
<organism evidence="8 9">
    <name type="scientific">Sphaerimonospora thailandensis</name>
    <dbReference type="NCBI Taxonomy" id="795644"/>
    <lineage>
        <taxon>Bacteria</taxon>
        <taxon>Bacillati</taxon>
        <taxon>Actinomycetota</taxon>
        <taxon>Actinomycetes</taxon>
        <taxon>Streptosporangiales</taxon>
        <taxon>Streptosporangiaceae</taxon>
        <taxon>Sphaerimonospora</taxon>
    </lineage>
</organism>
<comment type="similarity">
    <text evidence="1">Belongs to the thioredoxin family. DsbA subfamily.</text>
</comment>
<name>A0A8J3R3M0_9ACTN</name>
<comment type="caution">
    <text evidence="8">The sequence shown here is derived from an EMBL/GenBank/DDBJ whole genome shotgun (WGS) entry which is preliminary data.</text>
</comment>
<reference evidence="8" key="1">
    <citation type="submission" date="2021-01" db="EMBL/GenBank/DDBJ databases">
        <title>Whole genome shotgun sequence of Sphaerimonospora thailandensis NBRC 107569.</title>
        <authorList>
            <person name="Komaki H."/>
            <person name="Tamura T."/>
        </authorList>
    </citation>
    <scope>NUCLEOTIDE SEQUENCE</scope>
    <source>
        <strain evidence="8">NBRC 107569</strain>
    </source>
</reference>
<evidence type="ECO:0000256" key="1">
    <source>
        <dbReference type="ARBA" id="ARBA00005791"/>
    </source>
</evidence>
<dbReference type="PANTHER" id="PTHR13887">
    <property type="entry name" value="GLUTATHIONE S-TRANSFERASE KAPPA"/>
    <property type="match status" value="1"/>
</dbReference>
<keyword evidence="9" id="KW-1185">Reference proteome</keyword>
<evidence type="ECO:0000256" key="3">
    <source>
        <dbReference type="ARBA" id="ARBA00023002"/>
    </source>
</evidence>
<dbReference type="EMBL" id="BOOG01000008">
    <property type="protein sequence ID" value="GIH68591.1"/>
    <property type="molecule type" value="Genomic_DNA"/>
</dbReference>
<keyword evidence="3" id="KW-0560">Oxidoreductase</keyword>
<dbReference type="InterPro" id="IPR013766">
    <property type="entry name" value="Thioredoxin_domain"/>
</dbReference>
<dbReference type="RefSeq" id="WP_239089338.1">
    <property type="nucleotide sequence ID" value="NZ_BOOG01000008.1"/>
</dbReference>
<keyword evidence="5" id="KW-0676">Redox-active center</keyword>
<evidence type="ECO:0000259" key="7">
    <source>
        <dbReference type="PROSITE" id="PS51352"/>
    </source>
</evidence>
<dbReference type="AlphaFoldDB" id="A0A8J3R3M0"/>